<dbReference type="Gene3D" id="3.40.50.300">
    <property type="entry name" value="P-loop containing nucleotide triphosphate hydrolases"/>
    <property type="match status" value="1"/>
</dbReference>
<dbReference type="FunFam" id="3.40.50.10140:FF:000007">
    <property type="entry name" value="Disease resistance protein (TIR-NBS-LRR class)"/>
    <property type="match status" value="1"/>
</dbReference>
<dbReference type="GO" id="GO:0043531">
    <property type="term" value="F:ADP binding"/>
    <property type="evidence" value="ECO:0007669"/>
    <property type="project" value="InterPro"/>
</dbReference>
<evidence type="ECO:0000256" key="4">
    <source>
        <dbReference type="ARBA" id="ARBA00022801"/>
    </source>
</evidence>
<keyword evidence="6" id="KW-0520">NAD</keyword>
<evidence type="ECO:0000259" key="8">
    <source>
        <dbReference type="PROSITE" id="PS50104"/>
    </source>
</evidence>
<dbReference type="InterPro" id="IPR036390">
    <property type="entry name" value="WH_DNA-bd_sf"/>
</dbReference>
<dbReference type="Pfam" id="PF23282">
    <property type="entry name" value="WHD_ROQ1"/>
    <property type="match status" value="1"/>
</dbReference>
<dbReference type="Pfam" id="PF20160">
    <property type="entry name" value="C-JID"/>
    <property type="match status" value="1"/>
</dbReference>
<evidence type="ECO:0000313" key="10">
    <source>
        <dbReference type="Proteomes" id="UP001459277"/>
    </source>
</evidence>
<dbReference type="GO" id="GO:0007165">
    <property type="term" value="P:signal transduction"/>
    <property type="evidence" value="ECO:0007669"/>
    <property type="project" value="InterPro"/>
</dbReference>
<dbReference type="Pfam" id="PF00931">
    <property type="entry name" value="NB-ARC"/>
    <property type="match status" value="1"/>
</dbReference>
<dbReference type="PRINTS" id="PR00364">
    <property type="entry name" value="DISEASERSIST"/>
</dbReference>
<dbReference type="InterPro" id="IPR000157">
    <property type="entry name" value="TIR_dom"/>
</dbReference>
<dbReference type="GO" id="GO:0006952">
    <property type="term" value="P:defense response"/>
    <property type="evidence" value="ECO:0007669"/>
    <property type="project" value="UniProtKB-KW"/>
</dbReference>
<comment type="catalytic activity">
    <reaction evidence="7">
        <text>NAD(+) + H2O = ADP-D-ribose + nicotinamide + H(+)</text>
        <dbReference type="Rhea" id="RHEA:16301"/>
        <dbReference type="ChEBI" id="CHEBI:15377"/>
        <dbReference type="ChEBI" id="CHEBI:15378"/>
        <dbReference type="ChEBI" id="CHEBI:17154"/>
        <dbReference type="ChEBI" id="CHEBI:57540"/>
        <dbReference type="ChEBI" id="CHEBI:57967"/>
        <dbReference type="EC" id="3.2.2.6"/>
    </reaction>
    <physiologicalReaction direction="left-to-right" evidence="7">
        <dbReference type="Rhea" id="RHEA:16302"/>
    </physiologicalReaction>
</comment>
<name>A0AAW2BTP8_9ROSI</name>
<evidence type="ECO:0000313" key="9">
    <source>
        <dbReference type="EMBL" id="KAK9988144.1"/>
    </source>
</evidence>
<dbReference type="CDD" id="cd00267">
    <property type="entry name" value="ABC_ATPase"/>
    <property type="match status" value="1"/>
</dbReference>
<keyword evidence="3" id="KW-0677">Repeat</keyword>
<evidence type="ECO:0000256" key="5">
    <source>
        <dbReference type="ARBA" id="ARBA00022821"/>
    </source>
</evidence>
<dbReference type="AlphaFoldDB" id="A0AAW2BTP8"/>
<dbReference type="InterPro" id="IPR044974">
    <property type="entry name" value="Disease_R_plants"/>
</dbReference>
<dbReference type="InterPro" id="IPR042197">
    <property type="entry name" value="Apaf_helical"/>
</dbReference>
<dbReference type="EC" id="3.2.2.6" evidence="1"/>
<reference evidence="9 10" key="1">
    <citation type="submission" date="2024-01" db="EMBL/GenBank/DDBJ databases">
        <title>A telomere-to-telomere, gap-free genome of sweet tea (Lithocarpus litseifolius).</title>
        <authorList>
            <person name="Zhou J."/>
        </authorList>
    </citation>
    <scope>NUCLEOTIDE SEQUENCE [LARGE SCALE GENOMIC DNA]</scope>
    <source>
        <strain evidence="9">Zhou-2022a</strain>
        <tissue evidence="9">Leaf</tissue>
    </source>
</reference>
<dbReference type="InterPro" id="IPR027417">
    <property type="entry name" value="P-loop_NTPase"/>
</dbReference>
<dbReference type="SUPFAM" id="SSF52200">
    <property type="entry name" value="Toll/Interleukin receptor TIR domain"/>
    <property type="match status" value="1"/>
</dbReference>
<dbReference type="InterPro" id="IPR058192">
    <property type="entry name" value="WHD_ROQ1-like"/>
</dbReference>
<feature type="domain" description="TIR" evidence="8">
    <location>
        <begin position="16"/>
        <end position="185"/>
    </location>
</feature>
<dbReference type="PROSITE" id="PS50104">
    <property type="entry name" value="TIR"/>
    <property type="match status" value="1"/>
</dbReference>
<dbReference type="InterPro" id="IPR003593">
    <property type="entry name" value="AAA+_ATPase"/>
</dbReference>
<evidence type="ECO:0000256" key="6">
    <source>
        <dbReference type="ARBA" id="ARBA00023027"/>
    </source>
</evidence>
<keyword evidence="10" id="KW-1185">Reference proteome</keyword>
<dbReference type="SUPFAM" id="SSF46785">
    <property type="entry name" value="Winged helix' DNA-binding domain"/>
    <property type="match status" value="1"/>
</dbReference>
<evidence type="ECO:0000256" key="1">
    <source>
        <dbReference type="ARBA" id="ARBA00011982"/>
    </source>
</evidence>
<organism evidence="9 10">
    <name type="scientific">Lithocarpus litseifolius</name>
    <dbReference type="NCBI Taxonomy" id="425828"/>
    <lineage>
        <taxon>Eukaryota</taxon>
        <taxon>Viridiplantae</taxon>
        <taxon>Streptophyta</taxon>
        <taxon>Embryophyta</taxon>
        <taxon>Tracheophyta</taxon>
        <taxon>Spermatophyta</taxon>
        <taxon>Magnoliopsida</taxon>
        <taxon>eudicotyledons</taxon>
        <taxon>Gunneridae</taxon>
        <taxon>Pentapetalae</taxon>
        <taxon>rosids</taxon>
        <taxon>fabids</taxon>
        <taxon>Fagales</taxon>
        <taxon>Fagaceae</taxon>
        <taxon>Lithocarpus</taxon>
    </lineage>
</organism>
<dbReference type="PANTHER" id="PTHR11017">
    <property type="entry name" value="LEUCINE-RICH REPEAT-CONTAINING PROTEIN"/>
    <property type="match status" value="1"/>
</dbReference>
<gene>
    <name evidence="9" type="ORF">SO802_028383</name>
</gene>
<sequence length="864" mass="99151">MAFRGGASSSSSTYIWRYHVYLSVSDEDTRLGFTSHLYRALWDVHINTFMDNKLPRGEKISDYVIEAIESSRILVIVFSENYAESKWCLDELAKIVECRKNDQRLYPIFYNVDPSEVRNQKGNFGLALAKHEENFENNMDKVQRWRESLSKAANASGWHYKKGCAKYQSESGFIQAIVKEILSSSQLNRMKLFVAKYPVGINSRVEAIKSLLDIELDEVRMVGVHGLPGVGKTTIVKAVYNSIANSFDGICFLVNVRENSRTIDGIIKQQENLLWDLSWGRRNVKVGSICQGIELIENRLCHKRVLLVLDDVDNLSQIENFLGKCDWFASGSRVIITTRDRRVLTTLGDNPLICEVKRLDQCESRELFCLRAFRTQKPKEGYSELVELIVRYANGLPIALEIIGADLYGRSKFEWESAIDKFKRIPHPDIQNILQISFEGLGKTEQEIFLDITCFLNGLDMDYVVNILKACNLYSSSSIQRLVDNCLITVDERGKLSMHELVQQMGREIVRRESQLEPRKCTRICTLEDSLEVLTRTKGSNKIRGILLSSPKPVTVRFHPKAFERMENLKFLIVRNVHIDEGLKYLPNGLRLLDWPDFSFSLPSTFNPQHLVALNMPCSLIRLEKVLNQFGDILGLLPNMVCECSRRRDPVSSRKLLHPDISSSYWLSSYEDFEFEEDDYDCDFKDDDYEIRLPGTEIPYWFNHQSIGDSISFWVGREFSELAVCIVFGLEGQICTFNCQVYLSINGCEKRLKSIAFQAMMSDHRLVFHKAYVELQRLLKCFNLCDRNHAMVVCKISTHHSTPTITPIIKRCGVHVVCCPHKFSNLEFDTTINDGFDLGSCSTAHNLLNDDLDLYPPSKKTRRS</sequence>
<keyword evidence="4" id="KW-0378">Hydrolase</keyword>
<dbReference type="InterPro" id="IPR045344">
    <property type="entry name" value="C-JID"/>
</dbReference>
<comment type="caution">
    <text evidence="9">The sequence shown here is derived from an EMBL/GenBank/DDBJ whole genome shotgun (WGS) entry which is preliminary data.</text>
</comment>
<dbReference type="Proteomes" id="UP001459277">
    <property type="component" value="Unassembled WGS sequence"/>
</dbReference>
<dbReference type="InterPro" id="IPR002182">
    <property type="entry name" value="NB-ARC"/>
</dbReference>
<dbReference type="Gene3D" id="3.40.50.10140">
    <property type="entry name" value="Toll/interleukin-1 receptor homology (TIR) domain"/>
    <property type="match status" value="1"/>
</dbReference>
<keyword evidence="5" id="KW-0611">Plant defense</keyword>
<dbReference type="PANTHER" id="PTHR11017:SF570">
    <property type="entry name" value="DISEASE RESISTANCE PROTEIN (TIR-NBS CLASS)-RELATED"/>
    <property type="match status" value="1"/>
</dbReference>
<dbReference type="InterPro" id="IPR035897">
    <property type="entry name" value="Toll_tir_struct_dom_sf"/>
</dbReference>
<accession>A0AAW2BTP8</accession>
<proteinExistence type="predicted"/>
<evidence type="ECO:0000256" key="7">
    <source>
        <dbReference type="ARBA" id="ARBA00047304"/>
    </source>
</evidence>
<dbReference type="SMART" id="SM00255">
    <property type="entry name" value="TIR"/>
    <property type="match status" value="1"/>
</dbReference>
<protein>
    <recommendedName>
        <fullName evidence="1">ADP-ribosyl cyclase/cyclic ADP-ribose hydrolase</fullName>
        <ecNumber evidence="1">3.2.2.6</ecNumber>
    </recommendedName>
</protein>
<dbReference type="EMBL" id="JAZDWU010000010">
    <property type="protein sequence ID" value="KAK9988144.1"/>
    <property type="molecule type" value="Genomic_DNA"/>
</dbReference>
<dbReference type="Pfam" id="PF01582">
    <property type="entry name" value="TIR"/>
    <property type="match status" value="1"/>
</dbReference>
<evidence type="ECO:0000256" key="3">
    <source>
        <dbReference type="ARBA" id="ARBA00022737"/>
    </source>
</evidence>
<keyword evidence="2" id="KW-0433">Leucine-rich repeat</keyword>
<dbReference type="GO" id="GO:0061809">
    <property type="term" value="F:NAD+ nucleosidase activity, cyclic ADP-ribose generating"/>
    <property type="evidence" value="ECO:0007669"/>
    <property type="project" value="UniProtKB-EC"/>
</dbReference>
<dbReference type="SUPFAM" id="SSF52540">
    <property type="entry name" value="P-loop containing nucleoside triphosphate hydrolases"/>
    <property type="match status" value="1"/>
</dbReference>
<dbReference type="SMART" id="SM00382">
    <property type="entry name" value="AAA"/>
    <property type="match status" value="1"/>
</dbReference>
<evidence type="ECO:0000256" key="2">
    <source>
        <dbReference type="ARBA" id="ARBA00022614"/>
    </source>
</evidence>
<dbReference type="Gene3D" id="1.10.8.430">
    <property type="entry name" value="Helical domain of apoptotic protease-activating factors"/>
    <property type="match status" value="1"/>
</dbReference>